<comment type="subcellular location">
    <subcellularLocation>
        <location evidence="1">Nucleus</location>
    </subcellularLocation>
</comment>
<feature type="compositionally biased region" description="Basic and acidic residues" evidence="11">
    <location>
        <begin position="539"/>
        <end position="552"/>
    </location>
</feature>
<comment type="similarity">
    <text evidence="2">Belongs to the DNA polymerase type-Y family.</text>
</comment>
<evidence type="ECO:0000256" key="2">
    <source>
        <dbReference type="ARBA" id="ARBA00010945"/>
    </source>
</evidence>
<evidence type="ECO:0000256" key="1">
    <source>
        <dbReference type="ARBA" id="ARBA00004123"/>
    </source>
</evidence>
<dbReference type="Gene3D" id="3.30.1490.100">
    <property type="entry name" value="DNA polymerase, Y-family, little finger domain"/>
    <property type="match status" value="1"/>
</dbReference>
<dbReference type="PROSITE" id="PS50173">
    <property type="entry name" value="UMUC"/>
    <property type="match status" value="1"/>
</dbReference>
<dbReference type="Proteomes" id="UP000825935">
    <property type="component" value="Chromosome 37"/>
</dbReference>
<dbReference type="InterPro" id="IPR036775">
    <property type="entry name" value="DNA_pol_Y-fam_lit_finger_sf"/>
</dbReference>
<dbReference type="Gene3D" id="3.30.70.270">
    <property type="match status" value="1"/>
</dbReference>
<keyword evidence="4" id="KW-0808">Transferase</keyword>
<dbReference type="InterPro" id="IPR043128">
    <property type="entry name" value="Rev_trsase/Diguanyl_cyclase"/>
</dbReference>
<dbReference type="PROSITE" id="PS51907">
    <property type="entry name" value="ZF_UBZ3"/>
    <property type="match status" value="1"/>
</dbReference>
<proteinExistence type="inferred from homology"/>
<dbReference type="InterPro" id="IPR041298">
    <property type="entry name" value="UBZ3"/>
</dbReference>
<feature type="domain" description="UmuC" evidence="12">
    <location>
        <begin position="23"/>
        <end position="238"/>
    </location>
</feature>
<dbReference type="SUPFAM" id="SSF56672">
    <property type="entry name" value="DNA/RNA polymerases"/>
    <property type="match status" value="1"/>
</dbReference>
<dbReference type="GO" id="GO:0008270">
    <property type="term" value="F:zinc ion binding"/>
    <property type="evidence" value="ECO:0007669"/>
    <property type="project" value="UniProtKB-KW"/>
</dbReference>
<dbReference type="SUPFAM" id="SSF100879">
    <property type="entry name" value="Lesion bypass DNA polymerase (Y-family), little finger domain"/>
    <property type="match status" value="1"/>
</dbReference>
<dbReference type="InterPro" id="IPR043502">
    <property type="entry name" value="DNA/RNA_pol_sf"/>
</dbReference>
<dbReference type="Gene3D" id="1.10.150.20">
    <property type="entry name" value="5' to 3' exonuclease, C-terminal subdomain"/>
    <property type="match status" value="1"/>
</dbReference>
<dbReference type="GO" id="GO:0003684">
    <property type="term" value="F:damaged DNA binding"/>
    <property type="evidence" value="ECO:0007669"/>
    <property type="project" value="InterPro"/>
</dbReference>
<name>A0A8T2Q7L3_CERRI</name>
<feature type="domain" description="UBZ3-type" evidence="13">
    <location>
        <begin position="601"/>
        <end position="637"/>
    </location>
</feature>
<evidence type="ECO:0000256" key="10">
    <source>
        <dbReference type="ARBA" id="ARBA00023242"/>
    </source>
</evidence>
<evidence type="ECO:0000256" key="9">
    <source>
        <dbReference type="ARBA" id="ARBA00023204"/>
    </source>
</evidence>
<keyword evidence="15" id="KW-1185">Reference proteome</keyword>
<evidence type="ECO:0000256" key="11">
    <source>
        <dbReference type="SAM" id="MobiDB-lite"/>
    </source>
</evidence>
<dbReference type="PANTHER" id="PTHR46404:SF1">
    <property type="entry name" value="DNA POLYMERASE IOTA"/>
    <property type="match status" value="1"/>
</dbReference>
<protein>
    <recommendedName>
        <fullName evidence="16">DNA polymerase iota</fullName>
    </recommendedName>
</protein>
<feature type="region of interest" description="Disordered" evidence="11">
    <location>
        <begin position="658"/>
        <end position="693"/>
    </location>
</feature>
<dbReference type="EMBL" id="CM035442">
    <property type="protein sequence ID" value="KAH7279625.1"/>
    <property type="molecule type" value="Genomic_DNA"/>
</dbReference>
<evidence type="ECO:0000259" key="13">
    <source>
        <dbReference type="PROSITE" id="PS51907"/>
    </source>
</evidence>
<dbReference type="Pfam" id="PF11799">
    <property type="entry name" value="IMS_C"/>
    <property type="match status" value="1"/>
</dbReference>
<sequence length="693" mass="76566">MSEKLGLCLEMKNASQAGRMRVIAYFDVDCFYAQAEVLKRPHLQGRPVGVTQKFLVVTCNYEARQRGVPKMASIQAAKEQCPELVLFNGEDLTPYRAASKNIMAVLGRFGVLERRGLDEAALDITVEVMKRSATMPNNQGFSGHVLGLEELYGNDRKFCFDSDGSSYHLMIGSQLVSEIRAAVEKETGFRCSSGIATNKMLAKLVSSLNKPNQQTCILESAVAGFLMPLSVRRLPGIGHQTECLLKDMGIATVADLQKCSLLQLADKFGSRLGTILYNSCRGVDNSPIQDKGPPKSLSVEDSFQPCTSLKHAEEIIKSLAPDLIARLDEDKEEYLRRPRTFTIKWRYPGSWAFKSSSAIMPDEILSASVSMEKRLETVVESGMKLLSQSFGKQSFSIVVLNIGATGFTDISNGSNCASHDIRSFLGSSSKFPQESSSKKVVSKREARINREECERGPSNKLIKPLLGDTAGSCIMQDLCTQDYLECSLEQSEDVCEVDLHEDGCSWTIHNSPFVTEQSDKKLELRASILNDIGAFNVDTKQKSSKHDSEAGTDKSSSGTRYMTATIQESGGSVVRKINCAAEPAVDYTPLSHTVADKEFKEDFGLYICESCGQEVYGDAQTKQEHDDYHYALKLNSQEQISTDTVTSKPTNSKYVALEMPLNHHPNNKRAKIQNRSRGRKSGPLDSFLVRSKK</sequence>
<reference evidence="14" key="1">
    <citation type="submission" date="2021-08" db="EMBL/GenBank/DDBJ databases">
        <title>WGS assembly of Ceratopteris richardii.</title>
        <authorList>
            <person name="Marchant D.B."/>
            <person name="Chen G."/>
            <person name="Jenkins J."/>
            <person name="Shu S."/>
            <person name="Leebens-Mack J."/>
            <person name="Grimwood J."/>
            <person name="Schmutz J."/>
            <person name="Soltis P."/>
            <person name="Soltis D."/>
            <person name="Chen Z.-H."/>
        </authorList>
    </citation>
    <scope>NUCLEOTIDE SEQUENCE</scope>
    <source>
        <strain evidence="14">Whitten #5841</strain>
        <tissue evidence="14">Leaf</tissue>
    </source>
</reference>
<dbReference type="AlphaFoldDB" id="A0A8T2Q7L3"/>
<keyword evidence="6" id="KW-0227">DNA damage</keyword>
<keyword evidence="8" id="KW-0862">Zinc</keyword>
<keyword evidence="9" id="KW-0234">DNA repair</keyword>
<evidence type="ECO:0000256" key="7">
    <source>
        <dbReference type="ARBA" id="ARBA00022771"/>
    </source>
</evidence>
<dbReference type="PANTHER" id="PTHR46404">
    <property type="entry name" value="DNA POLYMERASE IOTA"/>
    <property type="match status" value="1"/>
</dbReference>
<evidence type="ECO:0000256" key="8">
    <source>
        <dbReference type="ARBA" id="ARBA00022833"/>
    </source>
</evidence>
<dbReference type="GO" id="GO:0003887">
    <property type="term" value="F:DNA-directed DNA polymerase activity"/>
    <property type="evidence" value="ECO:0007669"/>
    <property type="project" value="InterPro"/>
</dbReference>
<evidence type="ECO:0000256" key="3">
    <source>
        <dbReference type="ARBA" id="ARBA00022634"/>
    </source>
</evidence>
<dbReference type="Gene3D" id="3.40.1170.60">
    <property type="match status" value="1"/>
</dbReference>
<evidence type="ECO:0000259" key="12">
    <source>
        <dbReference type="PROSITE" id="PS50173"/>
    </source>
</evidence>
<keyword evidence="3" id="KW-0237">DNA synthesis</keyword>
<evidence type="ECO:0000256" key="4">
    <source>
        <dbReference type="ARBA" id="ARBA00022679"/>
    </source>
</evidence>
<feature type="region of interest" description="Disordered" evidence="11">
    <location>
        <begin position="539"/>
        <end position="560"/>
    </location>
</feature>
<keyword evidence="5" id="KW-0479">Metal-binding</keyword>
<comment type="caution">
    <text evidence="14">The sequence shown here is derived from an EMBL/GenBank/DDBJ whole genome shotgun (WGS) entry which is preliminary data.</text>
</comment>
<evidence type="ECO:0000256" key="5">
    <source>
        <dbReference type="ARBA" id="ARBA00022723"/>
    </source>
</evidence>
<accession>A0A8T2Q7L3</accession>
<dbReference type="PIRSF" id="PIRSF036603">
    <property type="entry name" value="DPol_eta"/>
    <property type="match status" value="1"/>
</dbReference>
<feature type="compositionally biased region" description="Basic residues" evidence="11">
    <location>
        <begin position="665"/>
        <end position="680"/>
    </location>
</feature>
<dbReference type="Pfam" id="PF21999">
    <property type="entry name" value="IMS_HHH_1"/>
    <property type="match status" value="1"/>
</dbReference>
<dbReference type="GO" id="GO:0006281">
    <property type="term" value="P:DNA repair"/>
    <property type="evidence" value="ECO:0007669"/>
    <property type="project" value="UniProtKB-KW"/>
</dbReference>
<gene>
    <name evidence="14" type="ORF">KP509_37G026800</name>
</gene>
<evidence type="ECO:0008006" key="16">
    <source>
        <dbReference type="Google" id="ProtNLM"/>
    </source>
</evidence>
<dbReference type="InterPro" id="IPR017961">
    <property type="entry name" value="DNA_pol_Y-fam_little_finger"/>
</dbReference>
<dbReference type="InterPro" id="IPR001126">
    <property type="entry name" value="UmuC"/>
</dbReference>
<evidence type="ECO:0000256" key="6">
    <source>
        <dbReference type="ARBA" id="ARBA00022763"/>
    </source>
</evidence>
<dbReference type="InterPro" id="IPR053848">
    <property type="entry name" value="IMS_HHH_1"/>
</dbReference>
<evidence type="ECO:0000313" key="15">
    <source>
        <dbReference type="Proteomes" id="UP000825935"/>
    </source>
</evidence>
<dbReference type="GO" id="GO:0005634">
    <property type="term" value="C:nucleus"/>
    <property type="evidence" value="ECO:0007669"/>
    <property type="project" value="UniProtKB-SubCell"/>
</dbReference>
<dbReference type="Pfam" id="PF18439">
    <property type="entry name" value="zf_UBZ"/>
    <property type="match status" value="1"/>
</dbReference>
<dbReference type="OrthoDB" id="5723at2759"/>
<organism evidence="14 15">
    <name type="scientific">Ceratopteris richardii</name>
    <name type="common">Triangle waterfern</name>
    <dbReference type="NCBI Taxonomy" id="49495"/>
    <lineage>
        <taxon>Eukaryota</taxon>
        <taxon>Viridiplantae</taxon>
        <taxon>Streptophyta</taxon>
        <taxon>Embryophyta</taxon>
        <taxon>Tracheophyta</taxon>
        <taxon>Polypodiopsida</taxon>
        <taxon>Polypodiidae</taxon>
        <taxon>Polypodiales</taxon>
        <taxon>Pteridineae</taxon>
        <taxon>Pteridaceae</taxon>
        <taxon>Parkerioideae</taxon>
        <taxon>Ceratopteris</taxon>
    </lineage>
</organism>
<keyword evidence="10" id="KW-0539">Nucleus</keyword>
<keyword evidence="7" id="KW-0863">Zinc-finger</keyword>
<dbReference type="Pfam" id="PF00817">
    <property type="entry name" value="IMS"/>
    <property type="match status" value="1"/>
</dbReference>
<evidence type="ECO:0000313" key="14">
    <source>
        <dbReference type="EMBL" id="KAH7279625.1"/>
    </source>
</evidence>